<sequence>MNKSRIGRALRRLYVPAILLFFALIVFDSYLMNVRPIVAWTIPANPPTDWLCQNLVRTSYCVQPTPGDHLVQGVLGLFMIGFAIPVIIANLVLRGRDKMLKPPHFGRDRKPWWMG</sequence>
<name>A0ABY7TMU1_9SPHN</name>
<protein>
    <submittedName>
        <fullName evidence="2">Uncharacterized protein</fullName>
    </submittedName>
</protein>
<evidence type="ECO:0000256" key="1">
    <source>
        <dbReference type="SAM" id="Phobius"/>
    </source>
</evidence>
<keyword evidence="1" id="KW-0472">Membrane</keyword>
<accession>A0ABY7TMU1</accession>
<evidence type="ECO:0000313" key="3">
    <source>
        <dbReference type="Proteomes" id="UP001220395"/>
    </source>
</evidence>
<dbReference type="RefSeq" id="WP_273689666.1">
    <property type="nucleotide sequence ID" value="NZ_CP117411.1"/>
</dbReference>
<organism evidence="2 3">
    <name type="scientific">Sphingomonas naphthae</name>
    <dbReference type="NCBI Taxonomy" id="1813468"/>
    <lineage>
        <taxon>Bacteria</taxon>
        <taxon>Pseudomonadati</taxon>
        <taxon>Pseudomonadota</taxon>
        <taxon>Alphaproteobacteria</taxon>
        <taxon>Sphingomonadales</taxon>
        <taxon>Sphingomonadaceae</taxon>
        <taxon>Sphingomonas</taxon>
    </lineage>
</organism>
<proteinExistence type="predicted"/>
<dbReference type="Proteomes" id="UP001220395">
    <property type="component" value="Chromosome"/>
</dbReference>
<feature type="transmembrane region" description="Helical" evidence="1">
    <location>
        <begin position="74"/>
        <end position="93"/>
    </location>
</feature>
<keyword evidence="1" id="KW-0812">Transmembrane</keyword>
<feature type="transmembrane region" description="Helical" evidence="1">
    <location>
        <begin position="12"/>
        <end position="31"/>
    </location>
</feature>
<reference evidence="2 3" key="1">
    <citation type="submission" date="2023-02" db="EMBL/GenBank/DDBJ databases">
        <title>Genome sequence of Sphingomonas naphthae.</title>
        <authorList>
            <person name="Kim S."/>
            <person name="Heo J."/>
            <person name="Kwon S.-W."/>
        </authorList>
    </citation>
    <scope>NUCLEOTIDE SEQUENCE [LARGE SCALE GENOMIC DNA]</scope>
    <source>
        <strain evidence="2 3">KACC 18716</strain>
    </source>
</reference>
<keyword evidence="1" id="KW-1133">Transmembrane helix</keyword>
<keyword evidence="3" id="KW-1185">Reference proteome</keyword>
<gene>
    <name evidence="2" type="ORF">PQ455_04790</name>
</gene>
<evidence type="ECO:0000313" key="2">
    <source>
        <dbReference type="EMBL" id="WCT74551.1"/>
    </source>
</evidence>
<dbReference type="EMBL" id="CP117411">
    <property type="protein sequence ID" value="WCT74551.1"/>
    <property type="molecule type" value="Genomic_DNA"/>
</dbReference>